<dbReference type="InterPro" id="IPR036188">
    <property type="entry name" value="FAD/NAD-bd_sf"/>
</dbReference>
<evidence type="ECO:0000259" key="6">
    <source>
        <dbReference type="PROSITE" id="PS00623"/>
    </source>
</evidence>
<comment type="caution">
    <text evidence="7">The sequence shown here is derived from an EMBL/GenBank/DDBJ whole genome shotgun (WGS) entry which is preliminary data.</text>
</comment>
<evidence type="ECO:0000313" key="8">
    <source>
        <dbReference type="Proteomes" id="UP001205890"/>
    </source>
</evidence>
<organism evidence="7 8">
    <name type="scientific">Alsobacter ponti</name>
    <dbReference type="NCBI Taxonomy" id="2962936"/>
    <lineage>
        <taxon>Bacteria</taxon>
        <taxon>Pseudomonadati</taxon>
        <taxon>Pseudomonadota</taxon>
        <taxon>Alphaproteobacteria</taxon>
        <taxon>Hyphomicrobiales</taxon>
        <taxon>Alsobacteraceae</taxon>
        <taxon>Alsobacter</taxon>
    </lineage>
</organism>
<dbReference type="PROSITE" id="PS00623">
    <property type="entry name" value="GMC_OXRED_1"/>
    <property type="match status" value="1"/>
</dbReference>
<dbReference type="EMBL" id="JANCLU010000016">
    <property type="protein sequence ID" value="MCP8939956.1"/>
    <property type="molecule type" value="Genomic_DNA"/>
</dbReference>
<dbReference type="Pfam" id="PF05199">
    <property type="entry name" value="GMC_oxred_C"/>
    <property type="match status" value="1"/>
</dbReference>
<dbReference type="PANTHER" id="PTHR11552:SF147">
    <property type="entry name" value="CHOLINE DEHYDROGENASE, MITOCHONDRIAL"/>
    <property type="match status" value="1"/>
</dbReference>
<keyword evidence="4 5" id="KW-0274">FAD</keyword>
<dbReference type="SUPFAM" id="SSF54373">
    <property type="entry name" value="FAD-linked reductases, C-terminal domain"/>
    <property type="match status" value="1"/>
</dbReference>
<dbReference type="InterPro" id="IPR012132">
    <property type="entry name" value="GMC_OxRdtase"/>
</dbReference>
<reference evidence="7 8" key="1">
    <citation type="submission" date="2022-07" db="EMBL/GenBank/DDBJ databases">
        <authorList>
            <person name="Li W.-J."/>
            <person name="Deng Q.-Q."/>
        </authorList>
    </citation>
    <scope>NUCLEOTIDE SEQUENCE [LARGE SCALE GENOMIC DNA]</scope>
    <source>
        <strain evidence="7 8">SYSU M60028</strain>
    </source>
</reference>
<dbReference type="SUPFAM" id="SSF51905">
    <property type="entry name" value="FAD/NAD(P)-binding domain"/>
    <property type="match status" value="1"/>
</dbReference>
<dbReference type="InterPro" id="IPR000172">
    <property type="entry name" value="GMC_OxRdtase_N"/>
</dbReference>
<proteinExistence type="inferred from homology"/>
<evidence type="ECO:0000256" key="1">
    <source>
        <dbReference type="ARBA" id="ARBA00001974"/>
    </source>
</evidence>
<comment type="cofactor">
    <cofactor evidence="1">
        <name>FAD</name>
        <dbReference type="ChEBI" id="CHEBI:57692"/>
    </cofactor>
</comment>
<comment type="similarity">
    <text evidence="2 5">Belongs to the GMC oxidoreductase family.</text>
</comment>
<feature type="domain" description="Glucose-methanol-choline oxidoreductase N-terminal" evidence="6">
    <location>
        <begin position="91"/>
        <end position="114"/>
    </location>
</feature>
<dbReference type="Pfam" id="PF00732">
    <property type="entry name" value="GMC_oxred_N"/>
    <property type="match status" value="1"/>
</dbReference>
<dbReference type="PANTHER" id="PTHR11552">
    <property type="entry name" value="GLUCOSE-METHANOL-CHOLINE GMC OXIDOREDUCTASE"/>
    <property type="match status" value="1"/>
</dbReference>
<evidence type="ECO:0000313" key="7">
    <source>
        <dbReference type="EMBL" id="MCP8939956.1"/>
    </source>
</evidence>
<dbReference type="Gene3D" id="3.50.50.60">
    <property type="entry name" value="FAD/NAD(P)-binding domain"/>
    <property type="match status" value="2"/>
</dbReference>
<protein>
    <submittedName>
        <fullName evidence="7">FAD-dependent oxidoreductase</fullName>
    </submittedName>
</protein>
<dbReference type="Proteomes" id="UP001205890">
    <property type="component" value="Unassembled WGS sequence"/>
</dbReference>
<dbReference type="InterPro" id="IPR007867">
    <property type="entry name" value="GMC_OxRtase_C"/>
</dbReference>
<dbReference type="Gene3D" id="3.30.410.40">
    <property type="match status" value="1"/>
</dbReference>
<evidence type="ECO:0000256" key="3">
    <source>
        <dbReference type="ARBA" id="ARBA00022630"/>
    </source>
</evidence>
<sequence>MHYDTIIVGGGTAGSVLAHRLSADPSHRVLLCEAGRDLKPGEVPDDIRASYPGVAYINPAYLWPGMTVRTIGGGHNTGSGGRAVERGYQQARILGGGSSINGQMANWGLPSDFDEWQELGAEGWSWDGVEPYFRKLERDLDFPGENHGHDGKIAIRRIPPERWTVHAKAAAKAFESFGYRYLPDQNGDFGDGYFALAHSNENEERSGAATTYLDEATRRRPNLTILTDAQVSGLAFDGLRCTGVVVQTPSGEQRFQASEVIVSAGALQSPAILMRAGIGPAPHLIEQGIDVRLDLPGVGQNLMDHPQVGLGAFLRPEARMLPHTGRHILMGMRYSSGAPGAPAGDMFVGCMDRTAWHDVGGQIGALVVWINKTFSKDGEVRLRSADWRDTPSVNFRLLSDDRDMTRLVDGMRLIGRFQLTQALSEVSEHPFPACYTDRAKQVGLFSKRNKLITSLMARLLDGPAALRKVLMERFVMSSHDFDAVMRDDEAARAFIHEAVSGIFHASCTCRMGAASDPLAVTDAQGRVRGVAGLRVVDASIFPSVPSANTNIPVFMVAEKISDAIVEGRKTESRPTFVRTAASQA</sequence>
<evidence type="ECO:0000256" key="4">
    <source>
        <dbReference type="ARBA" id="ARBA00022827"/>
    </source>
</evidence>
<dbReference type="PIRSF" id="PIRSF000137">
    <property type="entry name" value="Alcohol_oxidase"/>
    <property type="match status" value="1"/>
</dbReference>
<accession>A0ABT1LFT3</accession>
<name>A0ABT1LFT3_9HYPH</name>
<dbReference type="RefSeq" id="WP_254744149.1">
    <property type="nucleotide sequence ID" value="NZ_JANCLU010000016.1"/>
</dbReference>
<evidence type="ECO:0000256" key="2">
    <source>
        <dbReference type="ARBA" id="ARBA00010790"/>
    </source>
</evidence>
<gene>
    <name evidence="7" type="ORF">NK718_15630</name>
</gene>
<keyword evidence="3 5" id="KW-0285">Flavoprotein</keyword>
<evidence type="ECO:0000256" key="5">
    <source>
        <dbReference type="RuleBase" id="RU003968"/>
    </source>
</evidence>
<keyword evidence="8" id="KW-1185">Reference proteome</keyword>